<keyword evidence="2" id="KW-1185">Reference proteome</keyword>
<dbReference type="EMBL" id="LJSN01000001">
    <property type="protein sequence ID" value="PNE43521.1"/>
    <property type="molecule type" value="Genomic_DNA"/>
</dbReference>
<reference evidence="2" key="1">
    <citation type="submission" date="2015-09" db="EMBL/GenBank/DDBJ databases">
        <authorList>
            <person name="Graham D.E."/>
            <person name="Mahan K.M."/>
            <person name="Klingeman D.M."/>
            <person name="Fida T."/>
            <person name="Giannone R.J."/>
            <person name="Hettich R.L."/>
            <person name="Parry R.J."/>
            <person name="Spain J.C."/>
        </authorList>
    </citation>
    <scope>NUCLEOTIDE SEQUENCE [LARGE SCALE GENOMIC DNA]</scope>
    <source>
        <strain evidence="2">JCM 4701</strain>
    </source>
</reference>
<organism evidence="1 2">
    <name type="scientific">Streptomyces noursei</name>
    <name type="common">Streptomyces albulus</name>
    <dbReference type="NCBI Taxonomy" id="1971"/>
    <lineage>
        <taxon>Bacteria</taxon>
        <taxon>Bacillati</taxon>
        <taxon>Actinomycetota</taxon>
        <taxon>Actinomycetes</taxon>
        <taxon>Kitasatosporales</taxon>
        <taxon>Streptomycetaceae</taxon>
        <taxon>Streptomyces</taxon>
    </lineage>
</organism>
<gene>
    <name evidence="1" type="ORF">AOB60_01070</name>
</gene>
<accession>A0A2N8PRC1</accession>
<name>A0A2N8PRC1_STRNR</name>
<evidence type="ECO:0000313" key="1">
    <source>
        <dbReference type="EMBL" id="PNE43521.1"/>
    </source>
</evidence>
<proteinExistence type="predicted"/>
<protein>
    <submittedName>
        <fullName evidence="1">Uncharacterized protein</fullName>
    </submittedName>
</protein>
<evidence type="ECO:0000313" key="2">
    <source>
        <dbReference type="Proteomes" id="UP000236047"/>
    </source>
</evidence>
<dbReference type="Proteomes" id="UP000236047">
    <property type="component" value="Unassembled WGS sequence"/>
</dbReference>
<comment type="caution">
    <text evidence="1">The sequence shown here is derived from an EMBL/GenBank/DDBJ whole genome shotgun (WGS) entry which is preliminary data.</text>
</comment>
<sequence>MGATGCAHAGDTVTCVGFNVHLYPDPNDGFVPWTEVFEVTDTSRGEIVASDSEVRDHPEAPLSGDRRDAVLARLGFRRTGPWDYADEAHVDAPCERFESGGAARSS</sequence>
<dbReference type="AlphaFoldDB" id="A0A2N8PRC1"/>